<dbReference type="EMBL" id="CM001266">
    <property type="protein sequence ID" value="EHH22964.1"/>
    <property type="molecule type" value="Genomic_DNA"/>
</dbReference>
<feature type="non-terminal residue" evidence="2">
    <location>
        <position position="120"/>
    </location>
</feature>
<sequence length="120" mass="12757">HTWEGASPSPGDRRRERSSPRPQTGFPSWHRAGNGWRVSICTASSGCCQVGPCRGSSPLSTLCLAVPAPRYSTTACTQQSSGTTVVPVDAPRLCLVNVAEQNGRLDPEEGPLSWHLSLAT</sequence>
<organism evidence="2">
    <name type="scientific">Macaca mulatta</name>
    <name type="common">Rhesus macaque</name>
    <dbReference type="NCBI Taxonomy" id="9544"/>
    <lineage>
        <taxon>Eukaryota</taxon>
        <taxon>Metazoa</taxon>
        <taxon>Chordata</taxon>
        <taxon>Craniata</taxon>
        <taxon>Vertebrata</taxon>
        <taxon>Euteleostomi</taxon>
        <taxon>Mammalia</taxon>
        <taxon>Eutheria</taxon>
        <taxon>Euarchontoglires</taxon>
        <taxon>Primates</taxon>
        <taxon>Haplorrhini</taxon>
        <taxon>Catarrhini</taxon>
        <taxon>Cercopithecidae</taxon>
        <taxon>Cercopithecinae</taxon>
        <taxon>Macaca</taxon>
    </lineage>
</organism>
<evidence type="ECO:0000313" key="2">
    <source>
        <dbReference type="EMBL" id="EHH22964.1"/>
    </source>
</evidence>
<evidence type="ECO:0000256" key="1">
    <source>
        <dbReference type="SAM" id="MobiDB-lite"/>
    </source>
</evidence>
<dbReference type="Proteomes" id="UP000013456">
    <property type="component" value="Chromosome 14"/>
</dbReference>
<accession>G7NDI6</accession>
<feature type="region of interest" description="Disordered" evidence="1">
    <location>
        <begin position="1"/>
        <end position="33"/>
    </location>
</feature>
<protein>
    <submittedName>
        <fullName evidence="2">Uncharacterized protein</fullName>
    </submittedName>
</protein>
<proteinExistence type="predicted"/>
<name>G7NDI6_MACMU</name>
<reference evidence="2" key="1">
    <citation type="journal article" date="2011" name="Nat. Biotechnol.">
        <title>Genome sequencing and comparison of two nonhuman primate animal models, the cynomolgus and Chinese rhesus macaques.</title>
        <authorList>
            <person name="Yan G."/>
            <person name="Zhang G."/>
            <person name="Fang X."/>
            <person name="Zhang Y."/>
            <person name="Li C."/>
            <person name="Ling F."/>
            <person name="Cooper D.N."/>
            <person name="Li Q."/>
            <person name="Li Y."/>
            <person name="van Gool A.J."/>
            <person name="Du H."/>
            <person name="Chen J."/>
            <person name="Chen R."/>
            <person name="Zhang P."/>
            <person name="Huang Z."/>
            <person name="Thompson J.R."/>
            <person name="Meng Y."/>
            <person name="Bai Y."/>
            <person name="Wang J."/>
            <person name="Zhuo M."/>
            <person name="Wang T."/>
            <person name="Huang Y."/>
            <person name="Wei L."/>
            <person name="Li J."/>
            <person name="Wang Z."/>
            <person name="Hu H."/>
            <person name="Yang P."/>
            <person name="Le L."/>
            <person name="Stenson P.D."/>
            <person name="Li B."/>
            <person name="Liu X."/>
            <person name="Ball E.V."/>
            <person name="An N."/>
            <person name="Huang Q."/>
            <person name="Zhang Y."/>
            <person name="Fan W."/>
            <person name="Zhang X."/>
            <person name="Li Y."/>
            <person name="Wang W."/>
            <person name="Katze M.G."/>
            <person name="Su B."/>
            <person name="Nielsen R."/>
            <person name="Yang H."/>
            <person name="Wang J."/>
            <person name="Wang X."/>
            <person name="Wang J."/>
        </authorList>
    </citation>
    <scope>NUCLEOTIDE SEQUENCE [LARGE SCALE GENOMIC DNA]</scope>
    <source>
        <strain evidence="2">CR-5</strain>
    </source>
</reference>
<gene>
    <name evidence="2" type="ORF">EGK_06327</name>
</gene>
<feature type="non-terminal residue" evidence="2">
    <location>
        <position position="1"/>
    </location>
</feature>
<dbReference type="AlphaFoldDB" id="G7NDI6"/>